<keyword evidence="1" id="KW-0805">Transcription regulation</keyword>
<dbReference type="PANTHER" id="PTHR30136:SF35">
    <property type="entry name" value="HTH-TYPE TRANSCRIPTIONAL REGULATOR RV1719"/>
    <property type="match status" value="1"/>
</dbReference>
<dbReference type="EMBL" id="CP001997">
    <property type="protein sequence ID" value="ADE56580.1"/>
    <property type="molecule type" value="Genomic_DNA"/>
</dbReference>
<sequence>MRPQKTKGASSIRKCLAVLDSFTWDNPHRTLTEIAEEINAPLPTASRITAVLCEEGFLDKCEGNLYQLGWKCYRMGAIFKASDPTKNVALPHMRKLRDTFNETVSLYQRKGIWRICCEQVSSTYPLKRFANPGDRFPLWAGAAGRCFLAYMALEEVDAVFDAAPEEVRLKRTILIDRATKVKDDGYATSIAEREPGVSSVSCPIFNFTGLPIACLTISGPSIRFTDDVVPRIILALLHESRELSIALGAPEELTVERKPTKFPHLQD</sequence>
<dbReference type="STRING" id="572547.Amico_0439"/>
<evidence type="ECO:0000256" key="2">
    <source>
        <dbReference type="ARBA" id="ARBA00023125"/>
    </source>
</evidence>
<dbReference type="RefSeq" id="WP_013047846.1">
    <property type="nucleotide sequence ID" value="NC_014011.1"/>
</dbReference>
<organism evidence="6 7">
    <name type="scientific">Aminobacterium colombiense (strain DSM 12261 / ALA-1)</name>
    <dbReference type="NCBI Taxonomy" id="572547"/>
    <lineage>
        <taxon>Bacteria</taxon>
        <taxon>Thermotogati</taxon>
        <taxon>Synergistota</taxon>
        <taxon>Synergistia</taxon>
        <taxon>Synergistales</taxon>
        <taxon>Aminobacteriaceae</taxon>
        <taxon>Aminobacterium</taxon>
    </lineage>
</organism>
<evidence type="ECO:0000256" key="1">
    <source>
        <dbReference type="ARBA" id="ARBA00023015"/>
    </source>
</evidence>
<keyword evidence="2" id="KW-0238">DNA-binding</keyword>
<feature type="domain" description="HTH iclR-type" evidence="4">
    <location>
        <begin position="9"/>
        <end position="70"/>
    </location>
</feature>
<evidence type="ECO:0000259" key="5">
    <source>
        <dbReference type="PROSITE" id="PS51078"/>
    </source>
</evidence>
<dbReference type="HOGENOM" id="CLU_062618_4_1_0"/>
<evidence type="ECO:0000259" key="4">
    <source>
        <dbReference type="PROSITE" id="PS51077"/>
    </source>
</evidence>
<dbReference type="GO" id="GO:0045892">
    <property type="term" value="P:negative regulation of DNA-templated transcription"/>
    <property type="evidence" value="ECO:0007669"/>
    <property type="project" value="TreeGrafter"/>
</dbReference>
<dbReference type="GO" id="GO:0003700">
    <property type="term" value="F:DNA-binding transcription factor activity"/>
    <property type="evidence" value="ECO:0007669"/>
    <property type="project" value="TreeGrafter"/>
</dbReference>
<keyword evidence="3" id="KW-0804">Transcription</keyword>
<evidence type="ECO:0000313" key="7">
    <source>
        <dbReference type="Proteomes" id="UP000002366"/>
    </source>
</evidence>
<dbReference type="PANTHER" id="PTHR30136">
    <property type="entry name" value="HELIX-TURN-HELIX TRANSCRIPTIONAL REGULATOR, ICLR FAMILY"/>
    <property type="match status" value="1"/>
</dbReference>
<dbReference type="KEGG" id="aco:Amico_0439"/>
<dbReference type="PROSITE" id="PS51077">
    <property type="entry name" value="HTH_ICLR"/>
    <property type="match status" value="1"/>
</dbReference>
<reference evidence="6 7" key="1">
    <citation type="journal article" date="2010" name="Stand. Genomic Sci.">
        <title>Complete genome sequence of Aminobacterium colombiense type strain (ALA-1).</title>
        <authorList>
            <person name="Chertkov O."/>
            <person name="Sikorski J."/>
            <person name="Brambilla E."/>
            <person name="Lapidus A."/>
            <person name="Copeland A."/>
            <person name="Glavina Del Rio T."/>
            <person name="Nolan M."/>
            <person name="Lucas S."/>
            <person name="Tice H."/>
            <person name="Cheng J.F."/>
            <person name="Han C."/>
            <person name="Detter J.C."/>
            <person name="Bruce D."/>
            <person name="Tapia R."/>
            <person name="Goodwin L."/>
            <person name="Pitluck S."/>
            <person name="Liolios K."/>
            <person name="Ivanova N."/>
            <person name="Mavromatis K."/>
            <person name="Ovchinnikova G."/>
            <person name="Pati A."/>
            <person name="Chen A."/>
            <person name="Palaniappan K."/>
            <person name="Land M."/>
            <person name="Hauser L."/>
            <person name="Chang Y.J."/>
            <person name="Jeffries C.D."/>
            <person name="Spring S."/>
            <person name="Rohde M."/>
            <person name="Goker M."/>
            <person name="Bristow J."/>
            <person name="Eisen J.A."/>
            <person name="Markowitz V."/>
            <person name="Hugenholtz P."/>
            <person name="Kyrpides N.C."/>
            <person name="Klenk H.P."/>
        </authorList>
    </citation>
    <scope>NUCLEOTIDE SEQUENCE [LARGE SCALE GENOMIC DNA]</scope>
    <source>
        <strain evidence="7">DSM 12261 / ALA-1</strain>
    </source>
</reference>
<dbReference type="GO" id="GO:0003677">
    <property type="term" value="F:DNA binding"/>
    <property type="evidence" value="ECO:0007669"/>
    <property type="project" value="UniProtKB-KW"/>
</dbReference>
<dbReference type="AlphaFoldDB" id="D5EDE8"/>
<accession>D5EDE8</accession>
<evidence type="ECO:0000256" key="3">
    <source>
        <dbReference type="ARBA" id="ARBA00023163"/>
    </source>
</evidence>
<dbReference type="SUPFAM" id="SSF55781">
    <property type="entry name" value="GAF domain-like"/>
    <property type="match status" value="1"/>
</dbReference>
<dbReference type="PROSITE" id="PS51078">
    <property type="entry name" value="ICLR_ED"/>
    <property type="match status" value="1"/>
</dbReference>
<name>D5EDE8_AMICL</name>
<dbReference type="Pfam" id="PF01614">
    <property type="entry name" value="IclR_C"/>
    <property type="match status" value="1"/>
</dbReference>
<dbReference type="SMART" id="SM00346">
    <property type="entry name" value="HTH_ICLR"/>
    <property type="match status" value="1"/>
</dbReference>
<dbReference type="Proteomes" id="UP000002366">
    <property type="component" value="Chromosome"/>
</dbReference>
<dbReference type="InterPro" id="IPR005471">
    <property type="entry name" value="Tscrpt_reg_IclR_N"/>
</dbReference>
<evidence type="ECO:0000313" key="6">
    <source>
        <dbReference type="EMBL" id="ADE56580.1"/>
    </source>
</evidence>
<protein>
    <submittedName>
        <fullName evidence="6">Transcriptional regulator, IclR family</fullName>
    </submittedName>
</protein>
<keyword evidence="7" id="KW-1185">Reference proteome</keyword>
<dbReference type="InterPro" id="IPR029016">
    <property type="entry name" value="GAF-like_dom_sf"/>
</dbReference>
<dbReference type="Gene3D" id="1.10.10.10">
    <property type="entry name" value="Winged helix-like DNA-binding domain superfamily/Winged helix DNA-binding domain"/>
    <property type="match status" value="1"/>
</dbReference>
<dbReference type="InterPro" id="IPR014757">
    <property type="entry name" value="Tscrpt_reg_IclR_C"/>
</dbReference>
<dbReference type="InterPro" id="IPR050707">
    <property type="entry name" value="HTH_MetabolicPath_Reg"/>
</dbReference>
<gene>
    <name evidence="6" type="ordered locus">Amico_0439</name>
</gene>
<dbReference type="InterPro" id="IPR036388">
    <property type="entry name" value="WH-like_DNA-bd_sf"/>
</dbReference>
<proteinExistence type="predicted"/>
<dbReference type="Pfam" id="PF09339">
    <property type="entry name" value="HTH_IclR"/>
    <property type="match status" value="1"/>
</dbReference>
<dbReference type="InterPro" id="IPR036390">
    <property type="entry name" value="WH_DNA-bd_sf"/>
</dbReference>
<dbReference type="Gene3D" id="3.30.450.40">
    <property type="match status" value="1"/>
</dbReference>
<dbReference type="SUPFAM" id="SSF46785">
    <property type="entry name" value="Winged helix' DNA-binding domain"/>
    <property type="match status" value="1"/>
</dbReference>
<dbReference type="eggNOG" id="COG1414">
    <property type="taxonomic scope" value="Bacteria"/>
</dbReference>
<feature type="domain" description="IclR-ED" evidence="5">
    <location>
        <begin position="71"/>
        <end position="249"/>
    </location>
</feature>